<dbReference type="Pfam" id="PF00440">
    <property type="entry name" value="TetR_N"/>
    <property type="match status" value="1"/>
</dbReference>
<dbReference type="Proteomes" id="UP000515734">
    <property type="component" value="Chromosome"/>
</dbReference>
<evidence type="ECO:0000259" key="3">
    <source>
        <dbReference type="PROSITE" id="PS50977"/>
    </source>
</evidence>
<evidence type="ECO:0000256" key="1">
    <source>
        <dbReference type="ARBA" id="ARBA00023125"/>
    </source>
</evidence>
<proteinExistence type="predicted"/>
<organism evidence="4 5">
    <name type="scientific">Mycolicibacterium litorale</name>
    <dbReference type="NCBI Taxonomy" id="758802"/>
    <lineage>
        <taxon>Bacteria</taxon>
        <taxon>Bacillati</taxon>
        <taxon>Actinomycetota</taxon>
        <taxon>Actinomycetes</taxon>
        <taxon>Mycobacteriales</taxon>
        <taxon>Mycobacteriaceae</taxon>
        <taxon>Mycolicibacterium</taxon>
    </lineage>
</organism>
<dbReference type="PROSITE" id="PS50977">
    <property type="entry name" value="HTH_TETR_2"/>
    <property type="match status" value="1"/>
</dbReference>
<evidence type="ECO:0000313" key="4">
    <source>
        <dbReference type="EMBL" id="BCI55085.1"/>
    </source>
</evidence>
<accession>A0A6S6P998</accession>
<name>A0A6S6P998_9MYCO</name>
<keyword evidence="1 2" id="KW-0238">DNA-binding</keyword>
<sequence length="206" mass="22513">MLSIPEVQPPPVDPRVRRSRAALFAAVIDLVSRGESANVTTAAIAEAAALSRQVIYQQFGDRDTLVVEAALDLLRHDVLPQIADRPALAPRERALVTARHFAAHRRFYRPVLTSSCASAFSRGLAELHLPPNRALVDQILGDDRDPQTAEDLAVYLTGGGIAFLTEWVVNGADPLDCEQFVDRLAHLHAALDRSEKLSARDEGQPQ</sequence>
<dbReference type="InterPro" id="IPR001647">
    <property type="entry name" value="HTH_TetR"/>
</dbReference>
<dbReference type="InterPro" id="IPR010916">
    <property type="entry name" value="TonB_box_CS"/>
</dbReference>
<protein>
    <submittedName>
        <fullName evidence="4">TetR family transcriptional regulator</fullName>
    </submittedName>
</protein>
<reference evidence="4 5" key="1">
    <citation type="submission" date="2020-07" db="EMBL/GenBank/DDBJ databases">
        <title>Complete genome sequence of Mycolicibacterium litorale like strain isolated from cardiac implantable electronic device infection.</title>
        <authorList>
            <person name="Fukano H."/>
            <person name="Miyama H."/>
            <person name="Hoshino Y."/>
        </authorList>
    </citation>
    <scope>NUCLEOTIDE SEQUENCE [LARGE SCALE GENOMIC DNA]</scope>
    <source>
        <strain evidence="4 5">NIIDNTM18</strain>
    </source>
</reference>
<evidence type="ECO:0000313" key="5">
    <source>
        <dbReference type="Proteomes" id="UP000515734"/>
    </source>
</evidence>
<dbReference type="GO" id="GO:0003677">
    <property type="term" value="F:DNA binding"/>
    <property type="evidence" value="ECO:0007669"/>
    <property type="project" value="UniProtKB-UniRule"/>
</dbReference>
<feature type="domain" description="HTH tetR-type" evidence="3">
    <location>
        <begin position="17"/>
        <end position="77"/>
    </location>
</feature>
<feature type="DNA-binding region" description="H-T-H motif" evidence="2">
    <location>
        <begin position="40"/>
        <end position="59"/>
    </location>
</feature>
<dbReference type="SUPFAM" id="SSF46689">
    <property type="entry name" value="Homeodomain-like"/>
    <property type="match status" value="1"/>
</dbReference>
<evidence type="ECO:0000256" key="2">
    <source>
        <dbReference type="PROSITE-ProRule" id="PRU00335"/>
    </source>
</evidence>
<dbReference type="InterPro" id="IPR009057">
    <property type="entry name" value="Homeodomain-like_sf"/>
</dbReference>
<dbReference type="AlphaFoldDB" id="A0A6S6P998"/>
<dbReference type="EMBL" id="AP023287">
    <property type="protein sequence ID" value="BCI55085.1"/>
    <property type="molecule type" value="Genomic_DNA"/>
</dbReference>
<dbReference type="PROSITE" id="PS00430">
    <property type="entry name" value="TONB_DEPENDENT_REC_1"/>
    <property type="match status" value="1"/>
</dbReference>
<dbReference type="Gene3D" id="1.10.357.10">
    <property type="entry name" value="Tetracycline Repressor, domain 2"/>
    <property type="match status" value="1"/>
</dbReference>
<gene>
    <name evidence="4" type="ORF">NIIDNTM18_43630</name>
</gene>